<feature type="compositionally biased region" description="Low complexity" evidence="1">
    <location>
        <begin position="124"/>
        <end position="137"/>
    </location>
</feature>
<feature type="region of interest" description="Disordered" evidence="1">
    <location>
        <begin position="252"/>
        <end position="386"/>
    </location>
</feature>
<protein>
    <recommendedName>
        <fullName evidence="5">ABC transporter permease</fullName>
    </recommendedName>
</protein>
<evidence type="ECO:0000256" key="1">
    <source>
        <dbReference type="SAM" id="MobiDB-lite"/>
    </source>
</evidence>
<feature type="compositionally biased region" description="Polar residues" evidence="1">
    <location>
        <begin position="362"/>
        <end position="379"/>
    </location>
</feature>
<keyword evidence="4" id="KW-1185">Reference proteome</keyword>
<feature type="region of interest" description="Disordered" evidence="1">
    <location>
        <begin position="165"/>
        <end position="195"/>
    </location>
</feature>
<keyword evidence="2" id="KW-1133">Transmembrane helix</keyword>
<evidence type="ECO:0000256" key="2">
    <source>
        <dbReference type="SAM" id="Phobius"/>
    </source>
</evidence>
<reference evidence="3 4" key="1">
    <citation type="journal article" date="2023" name="Microbiol. Spectr.">
        <title>Symbiosis of Carpenter Bees with Uncharacterized Lactic Acid Bacteria Showing NAD Auxotrophy.</title>
        <authorList>
            <person name="Kawasaki S."/>
            <person name="Ozawa K."/>
            <person name="Mori T."/>
            <person name="Yamamoto A."/>
            <person name="Ito M."/>
            <person name="Ohkuma M."/>
            <person name="Sakamoto M."/>
            <person name="Matsutani M."/>
        </authorList>
    </citation>
    <scope>NUCLEOTIDE SEQUENCE [LARGE SCALE GENOMIC DNA]</scope>
    <source>
        <strain evidence="3 4">KimH</strain>
    </source>
</reference>
<sequence>MKKFFQDLSWAQVFAGALAAVTSFFLAAKIGIAGSAIGVAVGSIVSAVASQLYKNVLDASTQKIQETVISPDGEEEHVEVSERGTGSRAPRHEETAAQILDKQTQVLIPQAAINLQGRISSSVGSSAAGAYGESGPAQNEDDQTSIMPKRVDHDDTKVFVPIAEPYEHGSAVPRSARSSRSGQISTAQSSQSRVRLESVVTPAHTSVQRKKQMVIVVSVVSALVSVLLSAVVINLLTRGEGTDQVVRNIVSPSQSVQTPDTSVPSQQQSAPSQSPDGNEKTSPQSTNPSPSTSATPSPSASSTSSSSSTENNQPSQQASQSARPGEQATPSATPSSGQSQKSQQSQSGQSEQEKQQQGGFGAQTSSPSAGAVGKTNTVDGSAGKAE</sequence>
<feature type="compositionally biased region" description="Low complexity" evidence="1">
    <location>
        <begin position="335"/>
        <end position="350"/>
    </location>
</feature>
<evidence type="ECO:0000313" key="3">
    <source>
        <dbReference type="EMBL" id="BDR54733.1"/>
    </source>
</evidence>
<feature type="region of interest" description="Disordered" evidence="1">
    <location>
        <begin position="124"/>
        <end position="143"/>
    </location>
</feature>
<evidence type="ECO:0000313" key="4">
    <source>
        <dbReference type="Proteomes" id="UP001321748"/>
    </source>
</evidence>
<feature type="transmembrane region" description="Helical" evidence="2">
    <location>
        <begin position="214"/>
        <end position="236"/>
    </location>
</feature>
<feature type="compositionally biased region" description="Low complexity" evidence="1">
    <location>
        <begin position="264"/>
        <end position="322"/>
    </location>
</feature>
<feature type="compositionally biased region" description="Polar residues" evidence="1">
    <location>
        <begin position="182"/>
        <end position="193"/>
    </location>
</feature>
<feature type="transmembrane region" description="Helical" evidence="2">
    <location>
        <begin position="7"/>
        <end position="26"/>
    </location>
</feature>
<organism evidence="3 4">
    <name type="scientific">Bombiscardovia apis</name>
    <dbReference type="NCBI Taxonomy" id="2932182"/>
    <lineage>
        <taxon>Bacteria</taxon>
        <taxon>Bacillati</taxon>
        <taxon>Actinomycetota</taxon>
        <taxon>Actinomycetes</taxon>
        <taxon>Bifidobacteriales</taxon>
        <taxon>Bifidobacteriaceae</taxon>
        <taxon>Bombiscardovia</taxon>
    </lineage>
</organism>
<proteinExistence type="predicted"/>
<dbReference type="EMBL" id="AP026800">
    <property type="protein sequence ID" value="BDR54733.1"/>
    <property type="molecule type" value="Genomic_DNA"/>
</dbReference>
<accession>A0ABM8BCT6</accession>
<feature type="compositionally biased region" description="Polar residues" evidence="1">
    <location>
        <begin position="252"/>
        <end position="263"/>
    </location>
</feature>
<dbReference type="Proteomes" id="UP001321748">
    <property type="component" value="Chromosome"/>
</dbReference>
<feature type="region of interest" description="Disordered" evidence="1">
    <location>
        <begin position="72"/>
        <end position="92"/>
    </location>
</feature>
<evidence type="ECO:0008006" key="5">
    <source>
        <dbReference type="Google" id="ProtNLM"/>
    </source>
</evidence>
<keyword evidence="2" id="KW-0472">Membrane</keyword>
<name>A0ABM8BCT6_9BIFI</name>
<dbReference type="RefSeq" id="WP_317642250.1">
    <property type="nucleotide sequence ID" value="NZ_AP026800.1"/>
</dbReference>
<keyword evidence="2" id="KW-0812">Transmembrane</keyword>
<gene>
    <name evidence="3" type="ORF">KIMH_08440</name>
</gene>